<organism evidence="2 3">
    <name type="scientific">Eragrostis curvula</name>
    <name type="common">weeping love grass</name>
    <dbReference type="NCBI Taxonomy" id="38414"/>
    <lineage>
        <taxon>Eukaryota</taxon>
        <taxon>Viridiplantae</taxon>
        <taxon>Streptophyta</taxon>
        <taxon>Embryophyta</taxon>
        <taxon>Tracheophyta</taxon>
        <taxon>Spermatophyta</taxon>
        <taxon>Magnoliopsida</taxon>
        <taxon>Liliopsida</taxon>
        <taxon>Poales</taxon>
        <taxon>Poaceae</taxon>
        <taxon>PACMAD clade</taxon>
        <taxon>Chloridoideae</taxon>
        <taxon>Eragrostideae</taxon>
        <taxon>Eragrostidinae</taxon>
        <taxon>Eragrostis</taxon>
    </lineage>
</organism>
<dbReference type="EMBL" id="RWGY01000039">
    <property type="protein sequence ID" value="TVU11541.1"/>
    <property type="molecule type" value="Genomic_DNA"/>
</dbReference>
<gene>
    <name evidence="2" type="ORF">EJB05_45134</name>
</gene>
<proteinExistence type="predicted"/>
<evidence type="ECO:0000256" key="1">
    <source>
        <dbReference type="SAM" id="MobiDB-lite"/>
    </source>
</evidence>
<feature type="compositionally biased region" description="Polar residues" evidence="1">
    <location>
        <begin position="352"/>
        <end position="370"/>
    </location>
</feature>
<evidence type="ECO:0008006" key="4">
    <source>
        <dbReference type="Google" id="ProtNLM"/>
    </source>
</evidence>
<protein>
    <recommendedName>
        <fullName evidence="4">Aminotransferase-like plant mobile domain-containing protein</fullName>
    </recommendedName>
</protein>
<dbReference type="PANTHER" id="PTHR34835">
    <property type="entry name" value="OS07G0283600 PROTEIN-RELATED"/>
    <property type="match status" value="1"/>
</dbReference>
<keyword evidence="3" id="KW-1185">Reference proteome</keyword>
<feature type="non-terminal residue" evidence="2">
    <location>
        <position position="510"/>
    </location>
</feature>
<sequence length="510" mass="56132">MGKSPKSACQSSCSASKTAFTKALQAVRTKRGYAHLTAKVSGTSASRRSAIKGKATISSRSSPGIISDFMLGLGLGAGQEDQRLKLICQMGFGGLINLNLYKLNKPLGAWLLSKLDPVSGKIISSPRSSIGLTCQNTGLVLGIPFKGKEINSSTPKEVATMKKYLCSVFGKNQFSEITINFLWRILEKKPEDIMSHDEIRQFKMAFVICIITKFLAPVSLNNFISPRYMKALIDVDNISQYNWAKFVVDELKLAAVSLQEKLANGKAAGYINGCIILLQILYLDNLDFGTDSLPHDRFPRISAYNDSNVADLMKRDILLPNRWPFPSFGKHKLRDPRQSCYAQQTCSPATDARNINQESPHTPSVQQVSAHTPRDIEVSTDTHIDLVSAHTSSALQVSIDTRSMIQVSADTQSPIRDSGHAKSMPGISPPSFSLGLTQMLDDSPEPHIKTNLNRDFEMVADQQAVVPETPPEKQGCSKTVAEENLWNAEDHIHLFTDSTLVPYDVSQCRL</sequence>
<accession>A0A5J9TLG6</accession>
<comment type="caution">
    <text evidence="2">The sequence shown here is derived from an EMBL/GenBank/DDBJ whole genome shotgun (WGS) entry which is preliminary data.</text>
</comment>
<dbReference type="PANTHER" id="PTHR34835:SF61">
    <property type="entry name" value="OS04G0133200 PROTEIN"/>
    <property type="match status" value="1"/>
</dbReference>
<dbReference type="AlphaFoldDB" id="A0A5J9TLG6"/>
<dbReference type="Proteomes" id="UP000324897">
    <property type="component" value="Chromosome 3"/>
</dbReference>
<dbReference type="Gramene" id="TVU11541">
    <property type="protein sequence ID" value="TVU11541"/>
    <property type="gene ID" value="EJB05_45134"/>
</dbReference>
<name>A0A5J9TLG6_9POAL</name>
<evidence type="ECO:0000313" key="2">
    <source>
        <dbReference type="EMBL" id="TVU11541.1"/>
    </source>
</evidence>
<feature type="region of interest" description="Disordered" evidence="1">
    <location>
        <begin position="352"/>
        <end position="371"/>
    </location>
</feature>
<dbReference type="OrthoDB" id="664194at2759"/>
<evidence type="ECO:0000313" key="3">
    <source>
        <dbReference type="Proteomes" id="UP000324897"/>
    </source>
</evidence>
<reference evidence="2 3" key="1">
    <citation type="journal article" date="2019" name="Sci. Rep.">
        <title>A high-quality genome of Eragrostis curvula grass provides insights into Poaceae evolution and supports new strategies to enhance forage quality.</title>
        <authorList>
            <person name="Carballo J."/>
            <person name="Santos B.A.C.M."/>
            <person name="Zappacosta D."/>
            <person name="Garbus I."/>
            <person name="Selva J.P."/>
            <person name="Gallo C.A."/>
            <person name="Diaz A."/>
            <person name="Albertini E."/>
            <person name="Caccamo M."/>
            <person name="Echenique V."/>
        </authorList>
    </citation>
    <scope>NUCLEOTIDE SEQUENCE [LARGE SCALE GENOMIC DNA]</scope>
    <source>
        <strain evidence="3">cv. Victoria</strain>
        <tissue evidence="2">Leaf</tissue>
    </source>
</reference>